<dbReference type="RefSeq" id="XP_012545578.1">
    <property type="nucleotide sequence ID" value="XM_012690124.4"/>
</dbReference>
<feature type="transmembrane region" description="Helical" evidence="2">
    <location>
        <begin position="138"/>
        <end position="158"/>
    </location>
</feature>
<evidence type="ECO:0000313" key="3">
    <source>
        <dbReference type="EnsemblMetazoa" id="XP_012545578.1"/>
    </source>
</evidence>
<feature type="compositionally biased region" description="Low complexity" evidence="1">
    <location>
        <begin position="376"/>
        <end position="388"/>
    </location>
</feature>
<dbReference type="GeneID" id="101737817"/>
<keyword evidence="2" id="KW-1133">Transmembrane helix</keyword>
<reference evidence="3" key="2">
    <citation type="submission" date="2022-06" db="UniProtKB">
        <authorList>
            <consortium name="EnsemblMetazoa"/>
        </authorList>
    </citation>
    <scope>IDENTIFICATION</scope>
    <source>
        <strain evidence="3">p50T (Dazao)</strain>
    </source>
</reference>
<accession>A0A8R2C5V6</accession>
<sequence length="513" mass="58080">MNLLSYLGMSLQSEVCLWTLLGLIRNIFDATLFKVNANLKQVWQMSMPDELSTSVQGVLRTMISGVMLVQCFTVYVYLATYIVLLYPVFLEERPALVLPWLLVAAIRKLLCELTSLALGLGTCVLLGAARSPCVKFVIVKFASITPSFYMWVITLSYYNALKVVAAFKTFPNVVPASHCDYGLELAIRRRRTKSLQGEEQLRRKLLTNFYGEQTVSSNDEIGFIQRNEHISRMVHSTDTSIADSNDKIINVIQGQLETTKRLSDAGSYEDWCINEIVIPRDTDRILEQFVLMSLRVSDYLKKEGTDSMNSQSLILKTSNFSYRQDALHCAAITTDIMDNSSYLGSIKGSTASYLKEYPKIFMKKPSHDQTPHNTQNLNSALVSSSNNSECKRSNLETFDSFDTMEQSFSPKQYSYENNISTQRIDRDLTIPQEKPKCCHKLCRMRSIDIPIETNEETIRNSDESIESVGNLKAIAKKFNDVRLTESQDTEVDDAKDVDKKDKTPSIVSLNNSK</sequence>
<feature type="region of interest" description="Disordered" evidence="1">
    <location>
        <begin position="364"/>
        <end position="388"/>
    </location>
</feature>
<keyword evidence="2" id="KW-0472">Membrane</keyword>
<reference evidence="4" key="1">
    <citation type="journal article" date="2008" name="Insect Biochem. Mol. Biol.">
        <title>The genome of a lepidopteran model insect, the silkworm Bombyx mori.</title>
        <authorList>
            <consortium name="International Silkworm Genome Consortium"/>
        </authorList>
    </citation>
    <scope>NUCLEOTIDE SEQUENCE [LARGE SCALE GENOMIC DNA]</scope>
    <source>
        <strain evidence="4">p50T</strain>
    </source>
</reference>
<feature type="transmembrane region" description="Helical" evidence="2">
    <location>
        <begin position="101"/>
        <end position="126"/>
    </location>
</feature>
<evidence type="ECO:0000256" key="1">
    <source>
        <dbReference type="SAM" id="MobiDB-lite"/>
    </source>
</evidence>
<feature type="region of interest" description="Disordered" evidence="1">
    <location>
        <begin position="485"/>
        <end position="513"/>
    </location>
</feature>
<dbReference type="EnsemblMetazoa" id="XM_012690124.3">
    <property type="protein sequence ID" value="XP_012545578.1"/>
    <property type="gene ID" value="LOC101737817"/>
</dbReference>
<keyword evidence="4" id="KW-1185">Reference proteome</keyword>
<feature type="compositionally biased region" description="Basic and acidic residues" evidence="1">
    <location>
        <begin position="492"/>
        <end position="503"/>
    </location>
</feature>
<dbReference type="AlphaFoldDB" id="A0A8R2C5V6"/>
<evidence type="ECO:0000256" key="2">
    <source>
        <dbReference type="SAM" id="Phobius"/>
    </source>
</evidence>
<evidence type="ECO:0000313" key="4">
    <source>
        <dbReference type="Proteomes" id="UP000005204"/>
    </source>
</evidence>
<name>A0A8R2C5V6_BOMMO</name>
<keyword evidence="2" id="KW-0812">Transmembrane</keyword>
<proteinExistence type="predicted"/>
<dbReference type="OrthoDB" id="6819313at2759"/>
<protein>
    <submittedName>
        <fullName evidence="3">Uncharacterized protein</fullName>
    </submittedName>
</protein>
<dbReference type="Proteomes" id="UP000005204">
    <property type="component" value="Unassembled WGS sequence"/>
</dbReference>
<feature type="transmembrane region" description="Helical" evidence="2">
    <location>
        <begin position="66"/>
        <end position="89"/>
    </location>
</feature>
<dbReference type="KEGG" id="bmor:101737817"/>
<organism evidence="3 4">
    <name type="scientific">Bombyx mori</name>
    <name type="common">Silk moth</name>
    <dbReference type="NCBI Taxonomy" id="7091"/>
    <lineage>
        <taxon>Eukaryota</taxon>
        <taxon>Metazoa</taxon>
        <taxon>Ecdysozoa</taxon>
        <taxon>Arthropoda</taxon>
        <taxon>Hexapoda</taxon>
        <taxon>Insecta</taxon>
        <taxon>Pterygota</taxon>
        <taxon>Neoptera</taxon>
        <taxon>Endopterygota</taxon>
        <taxon>Lepidoptera</taxon>
        <taxon>Glossata</taxon>
        <taxon>Ditrysia</taxon>
        <taxon>Bombycoidea</taxon>
        <taxon>Bombycidae</taxon>
        <taxon>Bombycinae</taxon>
        <taxon>Bombyx</taxon>
    </lineage>
</organism>